<dbReference type="CDD" id="cd02142">
    <property type="entry name" value="McbC_SagB-like_oxidoreductase"/>
    <property type="match status" value="1"/>
</dbReference>
<evidence type="ECO:0000313" key="4">
    <source>
        <dbReference type="Proteomes" id="UP000642748"/>
    </source>
</evidence>
<dbReference type="Pfam" id="PF00881">
    <property type="entry name" value="Nitroreductase"/>
    <property type="match status" value="1"/>
</dbReference>
<dbReference type="Proteomes" id="UP000642748">
    <property type="component" value="Unassembled WGS sequence"/>
</dbReference>
<evidence type="ECO:0000256" key="1">
    <source>
        <dbReference type="SAM" id="MobiDB-lite"/>
    </source>
</evidence>
<dbReference type="InterPro" id="IPR020051">
    <property type="entry name" value="SagB-type_dehydrogenase"/>
</dbReference>
<keyword evidence="4" id="KW-1185">Reference proteome</keyword>
<dbReference type="AlphaFoldDB" id="A0A8J3VVT9"/>
<dbReference type="NCBIfam" id="TIGR03605">
    <property type="entry name" value="antibiot_sagB"/>
    <property type="match status" value="1"/>
</dbReference>
<dbReference type="InterPro" id="IPR052544">
    <property type="entry name" value="Bacteriocin_Proc_Enz"/>
</dbReference>
<dbReference type="InterPro" id="IPR000415">
    <property type="entry name" value="Nitroreductase-like"/>
</dbReference>
<feature type="domain" description="Nitroreductase" evidence="2">
    <location>
        <begin position="791"/>
        <end position="875"/>
    </location>
</feature>
<dbReference type="SUPFAM" id="SSF55469">
    <property type="entry name" value="FMN-dependent nitroreductase-like"/>
    <property type="match status" value="2"/>
</dbReference>
<dbReference type="RefSeq" id="WP_203924436.1">
    <property type="nucleotide sequence ID" value="NZ_BONZ01000114.1"/>
</dbReference>
<dbReference type="EMBL" id="BONZ01000114">
    <property type="protein sequence ID" value="GIH21027.1"/>
    <property type="molecule type" value="Genomic_DNA"/>
</dbReference>
<protein>
    <recommendedName>
        <fullName evidence="2">Nitroreductase domain-containing protein</fullName>
    </recommendedName>
</protein>
<evidence type="ECO:0000313" key="3">
    <source>
        <dbReference type="EMBL" id="GIH21027.1"/>
    </source>
</evidence>
<sequence>MDARADAVIRPRLRRDAVLHPTTDGAVLQANGETMWLAGANAYRLLSRLVPRLTGERTVREICAGLPAAKRETVSALIRGLLDRGAVIDIGQENGSAPSDPRFRAQYEYLAHAGDAPAEGFRRWRTARILLTGNGISLQAAVLGLLRNGAGPVFLAAPPGWPLHSAVAAEAARLGTPEPVPGQWPPPPGGDGYDIVLYSADRAEPDLILDMIGRARNGGAPVLAAAALDGRVVIGPTTTPGSASCWWCAAAQLGLDPARPVDPTGALTPLVARMIGGALAFAAFGELTGVSPSQHAVVQQLRTLETSRPVVDGGCPVCHDHASDHAGTPPAREAPATPGFVVRTVRDMPAASVREYSAVVHRLVRSRPAPADFQPDWNDQPAAQNSYPRAALIALPEDAPATLRPFAAELAAGPARSRFSLPTLAWLLRMSYGRLSRRLRVDSGQPRRAGDYAAADWRRGAVSGGGLYPLEIYWVAGNGGPLPAGIYHYAPGHHALERLALGNHTGRVRQVVPHPQAQAASQFLLITLSFWRNAFKYANLAYHIGTIDLGALLGALGHLGAAIDLPVWRLLWFDDQALNELLGLDTAVESVLAVVPMPWQDGQDRQDGQNPPACAGPADRPAAFERSRTLLRFACTARVHGQTMWSGQQLPDADDARRAAVDPAPAGPHRPGDAYPLPEPAQPPPTDPVSDLLPRRRSSSGAMVATPPLELPRLASVLRLATRTSGYRSDTTPDGGPTGWTRLSVLANHIAGLPAGGYLYDPGTQVLHRSATAPTDRWLDVLAGIGVSLMNYDLNQAAAVLVVSGRSDAMIDHCGPRGYRLLNAEVGTVAQSVYLTATAVGLGCGAVLNLDHVAVDQVLGFDGTDERTLLCLLIGGERDGSAEFDHRLY</sequence>
<evidence type="ECO:0000259" key="2">
    <source>
        <dbReference type="Pfam" id="PF00881"/>
    </source>
</evidence>
<dbReference type="Gene3D" id="3.40.50.720">
    <property type="entry name" value="NAD(P)-binding Rossmann-like Domain"/>
    <property type="match status" value="1"/>
</dbReference>
<feature type="region of interest" description="Disordered" evidence="1">
    <location>
        <begin position="600"/>
        <end position="621"/>
    </location>
</feature>
<feature type="compositionally biased region" description="Pro residues" evidence="1">
    <location>
        <begin position="677"/>
        <end position="687"/>
    </location>
</feature>
<dbReference type="Gene3D" id="3.40.109.10">
    <property type="entry name" value="NADH Oxidase"/>
    <property type="match status" value="2"/>
</dbReference>
<reference evidence="3" key="1">
    <citation type="submission" date="2021-01" db="EMBL/GenBank/DDBJ databases">
        <title>Whole genome shotgun sequence of Rugosimonospora africana NBRC 104875.</title>
        <authorList>
            <person name="Komaki H."/>
            <person name="Tamura T."/>
        </authorList>
    </citation>
    <scope>NUCLEOTIDE SEQUENCE</scope>
    <source>
        <strain evidence="3">NBRC 104875</strain>
    </source>
</reference>
<feature type="region of interest" description="Disordered" evidence="1">
    <location>
        <begin position="644"/>
        <end position="704"/>
    </location>
</feature>
<dbReference type="PANTHER" id="PTHR43745:SF2">
    <property type="entry name" value="NITROREDUCTASE MJ1384-RELATED"/>
    <property type="match status" value="1"/>
</dbReference>
<name>A0A8J3VVT9_9ACTN</name>
<organism evidence="3 4">
    <name type="scientific">Rugosimonospora africana</name>
    <dbReference type="NCBI Taxonomy" id="556532"/>
    <lineage>
        <taxon>Bacteria</taxon>
        <taxon>Bacillati</taxon>
        <taxon>Actinomycetota</taxon>
        <taxon>Actinomycetes</taxon>
        <taxon>Micromonosporales</taxon>
        <taxon>Micromonosporaceae</taxon>
        <taxon>Rugosimonospora</taxon>
    </lineage>
</organism>
<dbReference type="PANTHER" id="PTHR43745">
    <property type="entry name" value="NITROREDUCTASE MJ1384-RELATED"/>
    <property type="match status" value="1"/>
</dbReference>
<proteinExistence type="predicted"/>
<gene>
    <name evidence="3" type="ORF">Raf01_91990</name>
</gene>
<accession>A0A8J3VVT9</accession>
<dbReference type="InterPro" id="IPR029479">
    <property type="entry name" value="Nitroreductase"/>
</dbReference>
<dbReference type="GO" id="GO:0016491">
    <property type="term" value="F:oxidoreductase activity"/>
    <property type="evidence" value="ECO:0007669"/>
    <property type="project" value="InterPro"/>
</dbReference>
<comment type="caution">
    <text evidence="3">The sequence shown here is derived from an EMBL/GenBank/DDBJ whole genome shotgun (WGS) entry which is preliminary data.</text>
</comment>